<evidence type="ECO:0000256" key="6">
    <source>
        <dbReference type="ARBA" id="ARBA00022777"/>
    </source>
</evidence>
<evidence type="ECO:0000256" key="9">
    <source>
        <dbReference type="SAM" id="Phobius"/>
    </source>
</evidence>
<dbReference type="InterPro" id="IPR004358">
    <property type="entry name" value="Sig_transdc_His_kin-like_C"/>
</dbReference>
<feature type="transmembrane region" description="Helical" evidence="9">
    <location>
        <begin position="294"/>
        <end position="317"/>
    </location>
</feature>
<evidence type="ECO:0000259" key="10">
    <source>
        <dbReference type="PROSITE" id="PS50109"/>
    </source>
</evidence>
<sequence length="769" mass="79175">MRPGSLLPRRPGGWARRLGSWRLRLLALVLLAVLPPALLTLWEQRRTAEDRLEEAGEALAGLARNTAREQAALIGQAQTFLAAIARLPALRDGTPEECRPVLASLGGHAAWQQALGVYGADGKPVCTVQPAAAGGAGLADQPWFRTALASRGFVLSDLVAGGLVPRPMVMAVQPILGADGGVRRLVVAGLDLAQLGDLARPQVPDGADVMLLADAGGAVVARYPSAPEMIGRSLQGTALAVALQGGAGHASGTGLLGIPRVFGFAPIPGTRAVVLVGRDPVGLLAPVRALQRQVLLLSGGAALLALLLALAAGHWMVLRPMARFARAVRRIARGDLAARASIGPLGGELGALAGEVNGMAARLAAHRAELEAKHAELAELAEALAAARDVAVAASAAKTRFVGMLSHELRTPLNGIFGHAQLLVADPALSPMQRRCAEQITASGEHLMAMIRELLDLAAIEAGKVRLVPAPVRLAGLAEACAALIRPTAAGKGLRFGVELAPGAAGWVAADALRLRQILLNLLANAVKFTPRGEVVLRIRPGAAGATRFEVSDTGPGMDEAERAQLFQEFMRLPGAAQAEGSGLGLAITARLVGLMGGAIGVESEPGRGSLFWVELPLPPAPPGAEPDSGPRPLLPLGQPLRLLLADDVLVNREVARALLTGAGHAVEVVADGAQAVAAALAGDWDAVLLDVHMPVMDGLTAARRIRAAPGPRGRVPILAVTASATPAEIAACLAAGMDAHVEKPLRAWELQNTLAAILARSLQPAAAE</sequence>
<dbReference type="Gene3D" id="1.10.287.130">
    <property type="match status" value="1"/>
</dbReference>
<keyword evidence="9" id="KW-0472">Membrane</keyword>
<dbReference type="InterPro" id="IPR003594">
    <property type="entry name" value="HATPase_dom"/>
</dbReference>
<keyword evidence="9" id="KW-1133">Transmembrane helix</keyword>
<keyword evidence="14" id="KW-1185">Reference proteome</keyword>
<dbReference type="Pfam" id="PF00672">
    <property type="entry name" value="HAMP"/>
    <property type="match status" value="1"/>
</dbReference>
<comment type="catalytic activity">
    <reaction evidence="1">
        <text>ATP + protein L-histidine = ADP + protein N-phospho-L-histidine.</text>
        <dbReference type="EC" id="2.7.13.3"/>
    </reaction>
</comment>
<feature type="modified residue" description="4-aspartylphosphate" evidence="7">
    <location>
        <position position="691"/>
    </location>
</feature>
<name>A0ABT8ABP3_9PROT</name>
<dbReference type="SUPFAM" id="SSF47384">
    <property type="entry name" value="Homodimeric domain of signal transducing histidine kinase"/>
    <property type="match status" value="1"/>
</dbReference>
<dbReference type="SMART" id="SM00388">
    <property type="entry name" value="HisKA"/>
    <property type="match status" value="1"/>
</dbReference>
<dbReference type="CDD" id="cd17546">
    <property type="entry name" value="REC_hyHK_CKI1_RcsC-like"/>
    <property type="match status" value="1"/>
</dbReference>
<evidence type="ECO:0000259" key="11">
    <source>
        <dbReference type="PROSITE" id="PS50110"/>
    </source>
</evidence>
<evidence type="ECO:0000259" key="12">
    <source>
        <dbReference type="PROSITE" id="PS50885"/>
    </source>
</evidence>
<dbReference type="InterPro" id="IPR011006">
    <property type="entry name" value="CheY-like_superfamily"/>
</dbReference>
<dbReference type="SUPFAM" id="SSF158472">
    <property type="entry name" value="HAMP domain-like"/>
    <property type="match status" value="1"/>
</dbReference>
<evidence type="ECO:0000256" key="8">
    <source>
        <dbReference type="SAM" id="Coils"/>
    </source>
</evidence>
<evidence type="ECO:0000256" key="3">
    <source>
        <dbReference type="ARBA" id="ARBA00012438"/>
    </source>
</evidence>
<evidence type="ECO:0000256" key="4">
    <source>
        <dbReference type="ARBA" id="ARBA00022553"/>
    </source>
</evidence>
<reference evidence="14" key="1">
    <citation type="journal article" date="2019" name="Int. J. Syst. Evol. Microbiol.">
        <title>The Global Catalogue of Microorganisms (GCM) 10K type strain sequencing project: providing services to taxonomists for standard genome sequencing and annotation.</title>
        <authorList>
            <consortium name="The Broad Institute Genomics Platform"/>
            <consortium name="The Broad Institute Genome Sequencing Center for Infectious Disease"/>
            <person name="Wu L."/>
            <person name="Ma J."/>
        </authorList>
    </citation>
    <scope>NUCLEOTIDE SEQUENCE [LARGE SCALE GENOMIC DNA]</scope>
    <source>
        <strain evidence="14">CECT 7131</strain>
    </source>
</reference>
<dbReference type="SUPFAM" id="SSF55874">
    <property type="entry name" value="ATPase domain of HSP90 chaperone/DNA topoisomerase II/histidine kinase"/>
    <property type="match status" value="1"/>
</dbReference>
<evidence type="ECO:0000313" key="14">
    <source>
        <dbReference type="Proteomes" id="UP001529369"/>
    </source>
</evidence>
<organism evidence="13 14">
    <name type="scientific">Paeniroseomonas aquatica</name>
    <dbReference type="NCBI Taxonomy" id="373043"/>
    <lineage>
        <taxon>Bacteria</taxon>
        <taxon>Pseudomonadati</taxon>
        <taxon>Pseudomonadota</taxon>
        <taxon>Alphaproteobacteria</taxon>
        <taxon>Acetobacterales</taxon>
        <taxon>Acetobacteraceae</taxon>
        <taxon>Paeniroseomonas</taxon>
    </lineage>
</organism>
<dbReference type="Gene3D" id="3.30.565.10">
    <property type="entry name" value="Histidine kinase-like ATPase, C-terminal domain"/>
    <property type="match status" value="1"/>
</dbReference>
<comment type="caution">
    <text evidence="13">The sequence shown here is derived from an EMBL/GenBank/DDBJ whole genome shotgun (WGS) entry which is preliminary data.</text>
</comment>
<gene>
    <name evidence="13" type="ORF">QWZ14_21450</name>
</gene>
<dbReference type="PROSITE" id="PS50885">
    <property type="entry name" value="HAMP"/>
    <property type="match status" value="1"/>
</dbReference>
<dbReference type="PROSITE" id="PS50109">
    <property type="entry name" value="HIS_KIN"/>
    <property type="match status" value="1"/>
</dbReference>
<keyword evidence="13" id="KW-0067">ATP-binding</keyword>
<dbReference type="CDD" id="cd00082">
    <property type="entry name" value="HisKA"/>
    <property type="match status" value="1"/>
</dbReference>
<dbReference type="Proteomes" id="UP001529369">
    <property type="component" value="Unassembled WGS sequence"/>
</dbReference>
<dbReference type="EC" id="2.7.13.3" evidence="3"/>
<feature type="domain" description="HAMP" evidence="12">
    <location>
        <begin position="315"/>
        <end position="368"/>
    </location>
</feature>
<protein>
    <recommendedName>
        <fullName evidence="3">histidine kinase</fullName>
        <ecNumber evidence="3">2.7.13.3</ecNumber>
    </recommendedName>
</protein>
<dbReference type="PANTHER" id="PTHR43047">
    <property type="entry name" value="TWO-COMPONENT HISTIDINE PROTEIN KINASE"/>
    <property type="match status" value="1"/>
</dbReference>
<dbReference type="CDD" id="cd18774">
    <property type="entry name" value="PDC2_HK_sensor"/>
    <property type="match status" value="1"/>
</dbReference>
<dbReference type="EMBL" id="JAUFPN010000184">
    <property type="protein sequence ID" value="MDN3566953.1"/>
    <property type="molecule type" value="Genomic_DNA"/>
</dbReference>
<proteinExistence type="predicted"/>
<dbReference type="InterPro" id="IPR003661">
    <property type="entry name" value="HisK_dim/P_dom"/>
</dbReference>
<dbReference type="GO" id="GO:0005524">
    <property type="term" value="F:ATP binding"/>
    <property type="evidence" value="ECO:0007669"/>
    <property type="project" value="UniProtKB-KW"/>
</dbReference>
<evidence type="ECO:0000256" key="2">
    <source>
        <dbReference type="ARBA" id="ARBA00004370"/>
    </source>
</evidence>
<evidence type="ECO:0000256" key="1">
    <source>
        <dbReference type="ARBA" id="ARBA00000085"/>
    </source>
</evidence>
<dbReference type="CDD" id="cd16922">
    <property type="entry name" value="HATPase_EvgS-ArcB-TorS-like"/>
    <property type="match status" value="1"/>
</dbReference>
<dbReference type="Gene3D" id="3.40.50.2300">
    <property type="match status" value="1"/>
</dbReference>
<dbReference type="InterPro" id="IPR003660">
    <property type="entry name" value="HAMP_dom"/>
</dbReference>
<dbReference type="InterPro" id="IPR005467">
    <property type="entry name" value="His_kinase_dom"/>
</dbReference>
<accession>A0ABT8ABP3</accession>
<feature type="transmembrane region" description="Helical" evidence="9">
    <location>
        <begin position="21"/>
        <end position="42"/>
    </location>
</feature>
<dbReference type="RefSeq" id="WP_290318938.1">
    <property type="nucleotide sequence ID" value="NZ_JAUFPN010000184.1"/>
</dbReference>
<keyword evidence="4 7" id="KW-0597">Phosphoprotein</keyword>
<dbReference type="Pfam" id="PF00072">
    <property type="entry name" value="Response_reg"/>
    <property type="match status" value="1"/>
</dbReference>
<dbReference type="Gene3D" id="6.10.340.10">
    <property type="match status" value="1"/>
</dbReference>
<evidence type="ECO:0000313" key="13">
    <source>
        <dbReference type="EMBL" id="MDN3566953.1"/>
    </source>
</evidence>
<dbReference type="Pfam" id="PF00512">
    <property type="entry name" value="HisKA"/>
    <property type="match status" value="1"/>
</dbReference>
<dbReference type="PROSITE" id="PS50110">
    <property type="entry name" value="RESPONSE_REGULATORY"/>
    <property type="match status" value="1"/>
</dbReference>
<keyword evidence="8" id="KW-0175">Coiled coil</keyword>
<comment type="subcellular location">
    <subcellularLocation>
        <location evidence="2">Membrane</location>
    </subcellularLocation>
</comment>
<feature type="domain" description="Histidine kinase" evidence="10">
    <location>
        <begin position="404"/>
        <end position="620"/>
    </location>
</feature>
<dbReference type="SMART" id="SM00387">
    <property type="entry name" value="HATPase_c"/>
    <property type="match status" value="1"/>
</dbReference>
<evidence type="ECO:0000256" key="5">
    <source>
        <dbReference type="ARBA" id="ARBA00022679"/>
    </source>
</evidence>
<dbReference type="Pfam" id="PF02518">
    <property type="entry name" value="HATPase_c"/>
    <property type="match status" value="1"/>
</dbReference>
<dbReference type="SMART" id="SM00304">
    <property type="entry name" value="HAMP"/>
    <property type="match status" value="1"/>
</dbReference>
<evidence type="ECO:0000256" key="7">
    <source>
        <dbReference type="PROSITE-ProRule" id="PRU00169"/>
    </source>
</evidence>
<dbReference type="PRINTS" id="PR00344">
    <property type="entry name" value="BCTRLSENSOR"/>
</dbReference>
<keyword evidence="5" id="KW-0808">Transferase</keyword>
<dbReference type="InterPro" id="IPR001789">
    <property type="entry name" value="Sig_transdc_resp-reg_receiver"/>
</dbReference>
<keyword evidence="13" id="KW-0547">Nucleotide-binding</keyword>
<keyword evidence="9" id="KW-0812">Transmembrane</keyword>
<feature type="domain" description="Response regulatory" evidence="11">
    <location>
        <begin position="642"/>
        <end position="759"/>
    </location>
</feature>
<dbReference type="InterPro" id="IPR036097">
    <property type="entry name" value="HisK_dim/P_sf"/>
</dbReference>
<dbReference type="CDD" id="cd06225">
    <property type="entry name" value="HAMP"/>
    <property type="match status" value="1"/>
</dbReference>
<keyword evidence="6" id="KW-0418">Kinase</keyword>
<feature type="coiled-coil region" evidence="8">
    <location>
        <begin position="360"/>
        <end position="390"/>
    </location>
</feature>
<dbReference type="SMART" id="SM00448">
    <property type="entry name" value="REC"/>
    <property type="match status" value="1"/>
</dbReference>
<dbReference type="InterPro" id="IPR036890">
    <property type="entry name" value="HATPase_C_sf"/>
</dbReference>
<dbReference type="CDD" id="cd12914">
    <property type="entry name" value="PDC1_DGC_like"/>
    <property type="match status" value="1"/>
</dbReference>
<dbReference type="Gene3D" id="3.30.450.20">
    <property type="entry name" value="PAS domain"/>
    <property type="match status" value="2"/>
</dbReference>
<dbReference type="SUPFAM" id="SSF52172">
    <property type="entry name" value="CheY-like"/>
    <property type="match status" value="1"/>
</dbReference>